<keyword evidence="4" id="KW-1185">Reference proteome</keyword>
<dbReference type="PROSITE" id="PS50056">
    <property type="entry name" value="TYR_PHOSPHATASE_2"/>
    <property type="match status" value="1"/>
</dbReference>
<dbReference type="SUPFAM" id="SSF52799">
    <property type="entry name" value="(Phosphotyrosine protein) phosphatases II"/>
    <property type="match status" value="1"/>
</dbReference>
<dbReference type="EMBL" id="SLWY01000007">
    <property type="protein sequence ID" value="TCO81704.1"/>
    <property type="molecule type" value="Genomic_DNA"/>
</dbReference>
<feature type="domain" description="Tyrosine specific protein phosphatases" evidence="2">
    <location>
        <begin position="374"/>
        <end position="430"/>
    </location>
</feature>
<name>A0A4R2LQ72_9GAMM</name>
<dbReference type="AlphaFoldDB" id="A0A4R2LQ72"/>
<keyword evidence="1" id="KW-0812">Transmembrane</keyword>
<feature type="transmembrane region" description="Helical" evidence="1">
    <location>
        <begin position="245"/>
        <end position="263"/>
    </location>
</feature>
<comment type="caution">
    <text evidence="3">The sequence shown here is derived from an EMBL/GenBank/DDBJ whole genome shotgun (WGS) entry which is preliminary data.</text>
</comment>
<reference evidence="3 4" key="1">
    <citation type="submission" date="2019-03" db="EMBL/GenBank/DDBJ databases">
        <title>Genomic Encyclopedia of Type Strains, Phase IV (KMG-IV): sequencing the most valuable type-strain genomes for metagenomic binning, comparative biology and taxonomic classification.</title>
        <authorList>
            <person name="Goeker M."/>
        </authorList>
    </citation>
    <scope>NUCLEOTIDE SEQUENCE [LARGE SCALE GENOMIC DNA]</scope>
    <source>
        <strain evidence="3 4">DSM 25287</strain>
    </source>
</reference>
<dbReference type="RefSeq" id="WP_132540828.1">
    <property type="nucleotide sequence ID" value="NZ_SLWY01000007.1"/>
</dbReference>
<feature type="transmembrane region" description="Helical" evidence="1">
    <location>
        <begin position="190"/>
        <end position="207"/>
    </location>
</feature>
<organism evidence="3 4">
    <name type="scientific">Plasticicumulans lactativorans</name>
    <dbReference type="NCBI Taxonomy" id="1133106"/>
    <lineage>
        <taxon>Bacteria</taxon>
        <taxon>Pseudomonadati</taxon>
        <taxon>Pseudomonadota</taxon>
        <taxon>Gammaproteobacteria</taxon>
        <taxon>Candidatus Competibacteraceae</taxon>
        <taxon>Plasticicumulans</taxon>
    </lineage>
</organism>
<dbReference type="Gene3D" id="3.90.190.10">
    <property type="entry name" value="Protein tyrosine phosphatase superfamily"/>
    <property type="match status" value="1"/>
</dbReference>
<evidence type="ECO:0000313" key="3">
    <source>
        <dbReference type="EMBL" id="TCO81704.1"/>
    </source>
</evidence>
<feature type="transmembrane region" description="Helical" evidence="1">
    <location>
        <begin position="58"/>
        <end position="81"/>
    </location>
</feature>
<evidence type="ECO:0000313" key="4">
    <source>
        <dbReference type="Proteomes" id="UP000295765"/>
    </source>
</evidence>
<dbReference type="InterPro" id="IPR000387">
    <property type="entry name" value="Tyr_Pase_dom"/>
</dbReference>
<feature type="transmembrane region" description="Helical" evidence="1">
    <location>
        <begin position="125"/>
        <end position="152"/>
    </location>
</feature>
<feature type="transmembrane region" description="Helical" evidence="1">
    <location>
        <begin position="17"/>
        <end position="38"/>
    </location>
</feature>
<feature type="transmembrane region" description="Helical" evidence="1">
    <location>
        <begin position="164"/>
        <end position="184"/>
    </location>
</feature>
<keyword evidence="1" id="KW-0472">Membrane</keyword>
<sequence>MNAVAARLHEPRPWWRAALWLAGLGPFFFASYGTANWLASRRGAVGSLYFGWEHGVPFLPWTIVPYWSIDLFYAASLFLCADRRELDAHARRLLTAQVVAVAGFLLLPLRFAFERPPVDGLPGALFTALAGFDLPYNQAPSLHIALLVILWARYRAHTPRRWRWLLHGWSALIAVSVLTTWQHHFIDVPTGLWVGLLAIALFPSDGTRPAPTRPDAPRLRLAGRYALGAAACTVLAAALGGPGWWLLWPAGALAAVAGIYLAGDPRLFRKRADGRLHPAALWLLAPYVAGAWLNARLWTRGDRAAGEVAPGVWLGCAPRRREREAAGFDALLDLAAELPVDRRGVSSRAVPLLDLLVPTPAQLDAAVAALERLRGERHTTLVFCALGYSRSAVVTAAWLLASGRAADVEAAIAAVRQARPRVVLGPALRAALTDWARTRGLQP</sequence>
<accession>A0A4R2LQ72</accession>
<dbReference type="CDD" id="cd03386">
    <property type="entry name" value="PAP2_Aur1_like"/>
    <property type="match status" value="1"/>
</dbReference>
<gene>
    <name evidence="3" type="ORF">EV699_10797</name>
</gene>
<protein>
    <submittedName>
        <fullName evidence="3">Dual specificity protein phosphatase-like protein</fullName>
    </submittedName>
</protein>
<dbReference type="SMART" id="SM00195">
    <property type="entry name" value="DSPc"/>
    <property type="match status" value="1"/>
</dbReference>
<dbReference type="PANTHER" id="PTHR47216">
    <property type="match status" value="1"/>
</dbReference>
<keyword evidence="1" id="KW-1133">Transmembrane helix</keyword>
<feature type="transmembrane region" description="Helical" evidence="1">
    <location>
        <begin position="93"/>
        <end position="113"/>
    </location>
</feature>
<feature type="transmembrane region" description="Helical" evidence="1">
    <location>
        <begin position="275"/>
        <end position="293"/>
    </location>
</feature>
<dbReference type="InterPro" id="IPR000340">
    <property type="entry name" value="Dual-sp_phosphatase_cat-dom"/>
</dbReference>
<dbReference type="OrthoDB" id="142078at2"/>
<dbReference type="InterPro" id="IPR029021">
    <property type="entry name" value="Prot-tyrosine_phosphatase-like"/>
</dbReference>
<dbReference type="PANTHER" id="PTHR47216:SF4">
    <property type="entry name" value="OS01G0859400 PROTEIN"/>
    <property type="match status" value="1"/>
</dbReference>
<dbReference type="Proteomes" id="UP000295765">
    <property type="component" value="Unassembled WGS sequence"/>
</dbReference>
<proteinExistence type="predicted"/>
<evidence type="ECO:0000256" key="1">
    <source>
        <dbReference type="SAM" id="Phobius"/>
    </source>
</evidence>
<dbReference type="Pfam" id="PF00782">
    <property type="entry name" value="DSPc"/>
    <property type="match status" value="1"/>
</dbReference>
<feature type="transmembrane region" description="Helical" evidence="1">
    <location>
        <begin position="219"/>
        <end position="239"/>
    </location>
</feature>
<dbReference type="InterPro" id="IPR020422">
    <property type="entry name" value="TYR_PHOSPHATASE_DUAL_dom"/>
</dbReference>
<evidence type="ECO:0000259" key="2">
    <source>
        <dbReference type="PROSITE" id="PS50056"/>
    </source>
</evidence>